<dbReference type="EMBL" id="MZ028627">
    <property type="protein sequence ID" value="QWS68165.1"/>
    <property type="molecule type" value="Genomic_DNA"/>
</dbReference>
<dbReference type="RefSeq" id="YP_010755789.1">
    <property type="nucleotide sequence ID" value="NC_073474.1"/>
</dbReference>
<evidence type="ECO:0000313" key="1">
    <source>
        <dbReference type="EMBL" id="QWS68165.1"/>
    </source>
</evidence>
<keyword evidence="2" id="KW-1185">Reference proteome</keyword>
<dbReference type="KEGG" id="vg:80020460"/>
<accession>A0A8F2DA34</accession>
<name>A0A8F2DA34_9CAUD</name>
<sequence length="68" mass="7492">MRARLALAIPASSFEEAIVVAERLLDDRETPELRFGPPEVMTDPKLRAACAKWLGTTDFYGFVATAHA</sequence>
<evidence type="ECO:0000313" key="2">
    <source>
        <dbReference type="Proteomes" id="UP000683422"/>
    </source>
</evidence>
<dbReference type="GeneID" id="80020460"/>
<proteinExistence type="predicted"/>
<dbReference type="Proteomes" id="UP000683422">
    <property type="component" value="Segment"/>
</dbReference>
<protein>
    <submittedName>
        <fullName evidence="1">Uncharacterized protein</fullName>
    </submittedName>
</protein>
<gene>
    <name evidence="1" type="primary">48</name>
    <name evidence="1" type="ORF">SEA_VANLEE_48</name>
</gene>
<reference evidence="1" key="1">
    <citation type="submission" date="2021-04" db="EMBL/GenBank/DDBJ databases">
        <authorList>
            <person name="Barnhill K.B."/>
            <person name="Biggs A.M."/>
            <person name="Bland J."/>
            <person name="Choudhary H.M."/>
            <person name="Crogan R.E."/>
            <person name="Finocchiaro A.B."/>
            <person name="Franco V."/>
            <person name="Fuller T.A."/>
            <person name="Hanwacker C.G."/>
            <person name="Howard Z.E."/>
            <person name="Iqbal M."/>
            <person name="Mathew A.M."/>
            <person name="Miller S."/>
            <person name="Padhye S."/>
            <person name="Rainey E."/>
            <person name="Rodriguez A."/>
            <person name="Stewart E."/>
            <person name="Otero L.A."/>
            <person name="Chase M.A."/>
            <person name="Pollenz R.S."/>
            <person name="Garlena R.A."/>
            <person name="Russell D.A."/>
            <person name="Jacobs-Sera D."/>
            <person name="Hatfull G.F."/>
        </authorList>
    </citation>
    <scope>NUCLEOTIDE SEQUENCE</scope>
</reference>
<organism evidence="1 2">
    <name type="scientific">Gordonia phage VanLee</name>
    <dbReference type="NCBI Taxonomy" id="2845816"/>
    <lineage>
        <taxon>Viruses</taxon>
        <taxon>Duplodnaviria</taxon>
        <taxon>Heunggongvirae</taxon>
        <taxon>Uroviricota</taxon>
        <taxon>Caudoviricetes</taxon>
        <taxon>Kruegerviridae</taxon>
        <taxon>Vanleevirus</taxon>
        <taxon>Vanleevirus vanlee</taxon>
    </lineage>
</organism>